<proteinExistence type="predicted"/>
<protein>
    <submittedName>
        <fullName evidence="1">Uncharacterized protein</fullName>
    </submittedName>
</protein>
<dbReference type="Proteomes" id="UP001060170">
    <property type="component" value="Chromosome 6"/>
</dbReference>
<comment type="caution">
    <text evidence="1">The sequence shown here is derived from an EMBL/GenBank/DDBJ whole genome shotgun (WGS) entry which is preliminary data.</text>
</comment>
<reference evidence="2" key="1">
    <citation type="journal article" date="2018" name="BMC Genomics">
        <title>Genomic insights into host adaptation between the wheat stripe rust pathogen (Puccinia striiformis f. sp. tritici) and the barley stripe rust pathogen (Puccinia striiformis f. sp. hordei).</title>
        <authorList>
            <person name="Xia C."/>
            <person name="Wang M."/>
            <person name="Yin C."/>
            <person name="Cornejo O.E."/>
            <person name="Hulbert S.H."/>
            <person name="Chen X."/>
        </authorList>
    </citation>
    <scope>NUCLEOTIDE SEQUENCE [LARGE SCALE GENOMIC DNA]</scope>
    <source>
        <strain evidence="2">93-210</strain>
    </source>
</reference>
<keyword evidence="2" id="KW-1185">Reference proteome</keyword>
<dbReference type="EMBL" id="CM045870">
    <property type="protein sequence ID" value="KAI7953782.1"/>
    <property type="molecule type" value="Genomic_DNA"/>
</dbReference>
<reference evidence="1 2" key="3">
    <citation type="journal article" date="2022" name="Microbiol. Spectr.">
        <title>Folding features and dynamics of 3D genome architecture in plant fungal pathogens.</title>
        <authorList>
            <person name="Xia C."/>
        </authorList>
    </citation>
    <scope>NUCLEOTIDE SEQUENCE [LARGE SCALE GENOMIC DNA]</scope>
    <source>
        <strain evidence="1 2">93-210</strain>
    </source>
</reference>
<evidence type="ECO:0000313" key="2">
    <source>
        <dbReference type="Proteomes" id="UP001060170"/>
    </source>
</evidence>
<accession>A0ACC0EIU6</accession>
<name>A0ACC0EIU6_9BASI</name>
<evidence type="ECO:0000313" key="1">
    <source>
        <dbReference type="EMBL" id="KAI7953782.1"/>
    </source>
</evidence>
<organism evidence="1 2">
    <name type="scientific">Puccinia striiformis f. sp. tritici</name>
    <dbReference type="NCBI Taxonomy" id="168172"/>
    <lineage>
        <taxon>Eukaryota</taxon>
        <taxon>Fungi</taxon>
        <taxon>Dikarya</taxon>
        <taxon>Basidiomycota</taxon>
        <taxon>Pucciniomycotina</taxon>
        <taxon>Pucciniomycetes</taxon>
        <taxon>Pucciniales</taxon>
        <taxon>Pucciniaceae</taxon>
        <taxon>Puccinia</taxon>
    </lineage>
</organism>
<gene>
    <name evidence="1" type="ORF">MJO28_006329</name>
</gene>
<reference evidence="2" key="2">
    <citation type="journal article" date="2018" name="Mol. Plant Microbe Interact.">
        <title>Genome sequence resources for the wheat stripe rust pathogen (Puccinia striiformis f. sp. tritici) and the barley stripe rust pathogen (Puccinia striiformis f. sp. hordei).</title>
        <authorList>
            <person name="Xia C."/>
            <person name="Wang M."/>
            <person name="Yin C."/>
            <person name="Cornejo O.E."/>
            <person name="Hulbert S.H."/>
            <person name="Chen X."/>
        </authorList>
    </citation>
    <scope>NUCLEOTIDE SEQUENCE [LARGE SCALE GENOMIC DNA]</scope>
    <source>
        <strain evidence="2">93-210</strain>
    </source>
</reference>
<sequence>MVITNHTKSNQIPNLSNPETTTKSFSQIPVPSSLINPPRSLYTSSSQNVPKQRSSSRHSNTSSAGSEKPDKPRKKLYSTVAAAGGKTSSKQHSKTRIVGSPSTRISSMRSRISPSDSSSSAGVQAALTGVSERFPAPRHQNLGDISEDTSRPRRFAITNPSQHSSKLTIIMPHTNKCNNLPFSESGRDSRVSTGKINPIVQRQLGDHIPRVTVSHMEEMRHENLEIATKQSQNSSTARSVSEFDLDTLVPRNNEQVCDHSQQDSGVAEKDLEKSAATSYNNNNQTNGGGWSVWDRVQQREQGSKQSSTLVLTKLIHFTCYYLTSDESDDFNPALTEALGQVTSGSWNRNQGEASNVWDRDWEQNTQIPAINTLPSDWEGEGGWNFMGKDTEMDPPEGNTGRRNSVSVNNTAKIEMNTEHVSGGFIIDVDADDYNESTLNQTITSQVQKGTGSIFEDHNFTPQKAVEKEFWEQTRIPPHMQDPSEQALEYGRVFALRKNLLSQKTYTSRNEKERRERTNQMVGLSSSQTRSGPSCKEVALPHRDPSLSTLNPPILAQLRRSRTDPLTGNPIPKSGQKELDNIFKGRKRSSAAPELRRRKLPFDGLGSRITIHEQSAVPPKRQRNAENLDSEVYSFETSSPVKPQWKGKGRATDGDEFIDHTERKGMFSLQLILYELVLNLFSKLDENIHQTNKNSRLNKGFTFGDQGEILPLQSQNPLSHVIGNPDSSLSSGSPIPIRIRPKDHIPTSNPSASTSYMGKQTRANNWRSTPFPTPRAINRQPQQNISPNNTRKDLQKSSLGRRSPKQNDLSSENYGPDTGRLDNNVNRGRYRQGGNGDDGYGRVDDEDGIKVRYGGGGIQDDGHGGGQEGGNDQYNGRQGGYNNQYDEGQGGEDDEDGEGGRGGNDGYDERQGGKKEDDDGGNDGYIGGQGSGDEDEEGGNARYNRGNGGEEEDDEGGNDGYDQGNGGEEEDDKGGNDRYDGGHENVWESEKRIQLQQKGKPKKKL</sequence>